<dbReference type="STRING" id="1043005.A0A074Z0C3"/>
<dbReference type="PROSITE" id="PS00463">
    <property type="entry name" value="ZN2_CY6_FUNGAL_1"/>
    <property type="match status" value="1"/>
</dbReference>
<dbReference type="PROSITE" id="PS50048">
    <property type="entry name" value="ZN2_CY6_FUNGAL_2"/>
    <property type="match status" value="1"/>
</dbReference>
<dbReference type="InParanoid" id="A0A074Z0C3"/>
<sequence length="327" mass="35121">MAQCLSVSNEPRSFVSNIICAMDPRRTFAQGQFVCYIDPTHNATWVKFYPAIGRLDAQAIKMWVFDCILYAFNARNGGYPLSQLRLLDCEIRGSSFSFLVNPELWQVRLKNVHIFEGEISDPFGTSFTPKAPAFWEIVLPVLLLAGLRDCHLRGLKDDSTAQRPDHWGEVVYTSNDAQEIPRVLFALANGLRPIAAPAPAPAPGLASGGPGSANPDASQAAAAVGAGQVPAIGAGQALATGTVQSHVNTGTAAGQGPAAPVLQGVPGSAVLGVRARDTRPPTGYTQPTLTPRRTCEQCKRNRKHCDLAFPECGQCVAHDYDCYYLRG</sequence>
<dbReference type="InterPro" id="IPR036864">
    <property type="entry name" value="Zn2-C6_fun-type_DNA-bd_sf"/>
</dbReference>
<dbReference type="GO" id="GO:0000981">
    <property type="term" value="F:DNA-binding transcription factor activity, RNA polymerase II-specific"/>
    <property type="evidence" value="ECO:0007669"/>
    <property type="project" value="InterPro"/>
</dbReference>
<accession>A0A074Z0C3</accession>
<reference evidence="3 4" key="1">
    <citation type="journal article" date="2014" name="BMC Genomics">
        <title>Genome sequencing of four Aureobasidium pullulans varieties: biotechnological potential, stress tolerance, and description of new species.</title>
        <authorList>
            <person name="Gostin Ar C."/>
            <person name="Ohm R.A."/>
            <person name="Kogej T."/>
            <person name="Sonjak S."/>
            <person name="Turk M."/>
            <person name="Zajc J."/>
            <person name="Zalar P."/>
            <person name="Grube M."/>
            <person name="Sun H."/>
            <person name="Han J."/>
            <person name="Sharma A."/>
            <person name="Chiniquy J."/>
            <person name="Ngan C.Y."/>
            <person name="Lipzen A."/>
            <person name="Barry K."/>
            <person name="Grigoriev I.V."/>
            <person name="Gunde-Cimerman N."/>
        </authorList>
    </citation>
    <scope>NUCLEOTIDE SEQUENCE [LARGE SCALE GENOMIC DNA]</scope>
    <source>
        <strain evidence="3 4">EXF-2481</strain>
    </source>
</reference>
<dbReference type="OrthoDB" id="4216928at2759"/>
<dbReference type="HOGENOM" id="CLU_849882_0_0_1"/>
<dbReference type="InterPro" id="IPR001138">
    <property type="entry name" value="Zn2Cys6_DnaBD"/>
</dbReference>
<feature type="domain" description="Zn(2)-C6 fungal-type" evidence="2">
    <location>
        <begin position="294"/>
        <end position="324"/>
    </location>
</feature>
<protein>
    <recommendedName>
        <fullName evidence="2">Zn(2)-C6 fungal-type domain-containing protein</fullName>
    </recommendedName>
</protein>
<dbReference type="RefSeq" id="XP_013341070.1">
    <property type="nucleotide sequence ID" value="XM_013485616.1"/>
</dbReference>
<keyword evidence="4" id="KW-1185">Reference proteome</keyword>
<proteinExistence type="predicted"/>
<dbReference type="Pfam" id="PF00172">
    <property type="entry name" value="Zn_clus"/>
    <property type="match status" value="1"/>
</dbReference>
<gene>
    <name evidence="3" type="ORF">AUEXF2481DRAFT_422174</name>
</gene>
<evidence type="ECO:0000259" key="2">
    <source>
        <dbReference type="PROSITE" id="PS50048"/>
    </source>
</evidence>
<dbReference type="SUPFAM" id="SSF57701">
    <property type="entry name" value="Zn2/Cys6 DNA-binding domain"/>
    <property type="match status" value="1"/>
</dbReference>
<dbReference type="EMBL" id="KL584770">
    <property type="protein sequence ID" value="KEQ92541.1"/>
    <property type="molecule type" value="Genomic_DNA"/>
</dbReference>
<dbReference type="Proteomes" id="UP000030641">
    <property type="component" value="Unassembled WGS sequence"/>
</dbReference>
<evidence type="ECO:0000313" key="3">
    <source>
        <dbReference type="EMBL" id="KEQ92541.1"/>
    </source>
</evidence>
<dbReference type="AlphaFoldDB" id="A0A074Z0C3"/>
<dbReference type="GeneID" id="25367083"/>
<dbReference type="GO" id="GO:0008270">
    <property type="term" value="F:zinc ion binding"/>
    <property type="evidence" value="ECO:0007669"/>
    <property type="project" value="InterPro"/>
</dbReference>
<evidence type="ECO:0000256" key="1">
    <source>
        <dbReference type="ARBA" id="ARBA00023242"/>
    </source>
</evidence>
<organism evidence="3 4">
    <name type="scientific">Aureobasidium subglaciale (strain EXF-2481)</name>
    <name type="common">Aureobasidium pullulans var. subglaciale</name>
    <dbReference type="NCBI Taxonomy" id="1043005"/>
    <lineage>
        <taxon>Eukaryota</taxon>
        <taxon>Fungi</taxon>
        <taxon>Dikarya</taxon>
        <taxon>Ascomycota</taxon>
        <taxon>Pezizomycotina</taxon>
        <taxon>Dothideomycetes</taxon>
        <taxon>Dothideomycetidae</taxon>
        <taxon>Dothideales</taxon>
        <taxon>Saccotheciaceae</taxon>
        <taxon>Aureobasidium</taxon>
    </lineage>
</organism>
<evidence type="ECO:0000313" key="4">
    <source>
        <dbReference type="Proteomes" id="UP000030641"/>
    </source>
</evidence>
<keyword evidence="1" id="KW-0539">Nucleus</keyword>
<name>A0A074Z0C3_AURSE</name>